<evidence type="ECO:0000313" key="9">
    <source>
        <dbReference type="Proteomes" id="UP000030401"/>
    </source>
</evidence>
<evidence type="ECO:0000256" key="6">
    <source>
        <dbReference type="SAM" id="MobiDB-lite"/>
    </source>
</evidence>
<reference evidence="8 9" key="1">
    <citation type="submission" date="2013-08" db="EMBL/GenBank/DDBJ databases">
        <authorList>
            <person name="Huang J."/>
            <person name="Wang G."/>
        </authorList>
    </citation>
    <scope>NUCLEOTIDE SEQUENCE [LARGE SCALE GENOMIC DNA]</scope>
    <source>
        <strain evidence="8 9">JSM 072002</strain>
    </source>
</reference>
<feature type="chain" id="PRO_5002022469" description="peptidylprolyl isomerase" evidence="7">
    <location>
        <begin position="22"/>
        <end position="225"/>
    </location>
</feature>
<evidence type="ECO:0000256" key="7">
    <source>
        <dbReference type="SAM" id="SignalP"/>
    </source>
</evidence>
<proteinExistence type="predicted"/>
<dbReference type="eggNOG" id="COG0760">
    <property type="taxonomic scope" value="Bacteria"/>
</dbReference>
<comment type="caution">
    <text evidence="8">The sequence shown here is derived from an EMBL/GenBank/DDBJ whole genome shotgun (WGS) entry which is preliminary data.</text>
</comment>
<accession>A0A0A5G0L1</accession>
<evidence type="ECO:0000256" key="1">
    <source>
        <dbReference type="ARBA" id="ARBA00000971"/>
    </source>
</evidence>
<dbReference type="STRING" id="1385512.N784_12305"/>
<evidence type="ECO:0000256" key="2">
    <source>
        <dbReference type="ARBA" id="ARBA00013194"/>
    </source>
</evidence>
<name>A0A0A5G0L1_9BACI</name>
<organism evidence="8 9">
    <name type="scientific">Pontibacillus litoralis JSM 072002</name>
    <dbReference type="NCBI Taxonomy" id="1385512"/>
    <lineage>
        <taxon>Bacteria</taxon>
        <taxon>Bacillati</taxon>
        <taxon>Bacillota</taxon>
        <taxon>Bacilli</taxon>
        <taxon>Bacillales</taxon>
        <taxon>Bacillaceae</taxon>
        <taxon>Pontibacillus</taxon>
    </lineage>
</organism>
<dbReference type="PROSITE" id="PS51257">
    <property type="entry name" value="PROKAR_LIPOPROTEIN"/>
    <property type="match status" value="1"/>
</dbReference>
<protein>
    <recommendedName>
        <fullName evidence="2">peptidylprolyl isomerase</fullName>
        <ecNumber evidence="2">5.2.1.8</ecNumber>
    </recommendedName>
</protein>
<dbReference type="GO" id="GO:0003755">
    <property type="term" value="F:peptidyl-prolyl cis-trans isomerase activity"/>
    <property type="evidence" value="ECO:0007669"/>
    <property type="project" value="UniProtKB-KW"/>
</dbReference>
<sequence>MTWNRKLSSFLIGAFLVLALAACGNESEGDVAAVVNGTEISMDEFNQNYESQKERLSQSIDMTDELETTLKKDIIDLLINTELVLQKAEEENIKAPEEKVNEQFNGLKEQIGEDKFTKALEENNVTEEEAKEGIRENLLIEQYFKENTESAKVTEKELQDAYEQMKKDYEETRKQTEEEMPEVPKFEDAKQNLEQQLLREKEMEQQQNVVNKLREESEIDIKVEA</sequence>
<dbReference type="EMBL" id="AVPG01000034">
    <property type="protein sequence ID" value="KGX84643.1"/>
    <property type="molecule type" value="Genomic_DNA"/>
</dbReference>
<dbReference type="AlphaFoldDB" id="A0A0A5G0L1"/>
<keyword evidence="5" id="KW-0413">Isomerase</keyword>
<keyword evidence="4" id="KW-0697">Rotamase</keyword>
<comment type="catalytic activity">
    <reaction evidence="1">
        <text>[protein]-peptidylproline (omega=180) = [protein]-peptidylproline (omega=0)</text>
        <dbReference type="Rhea" id="RHEA:16237"/>
        <dbReference type="Rhea" id="RHEA-COMP:10747"/>
        <dbReference type="Rhea" id="RHEA-COMP:10748"/>
        <dbReference type="ChEBI" id="CHEBI:83833"/>
        <dbReference type="ChEBI" id="CHEBI:83834"/>
        <dbReference type="EC" id="5.2.1.8"/>
    </reaction>
</comment>
<keyword evidence="9" id="KW-1185">Reference proteome</keyword>
<evidence type="ECO:0000256" key="5">
    <source>
        <dbReference type="ARBA" id="ARBA00023235"/>
    </source>
</evidence>
<evidence type="ECO:0000313" key="8">
    <source>
        <dbReference type="EMBL" id="KGX84643.1"/>
    </source>
</evidence>
<feature type="region of interest" description="Disordered" evidence="6">
    <location>
        <begin position="166"/>
        <end position="188"/>
    </location>
</feature>
<feature type="signal peptide" evidence="7">
    <location>
        <begin position="1"/>
        <end position="21"/>
    </location>
</feature>
<dbReference type="PANTHER" id="PTHR47245">
    <property type="entry name" value="PEPTIDYLPROLYL ISOMERASE"/>
    <property type="match status" value="1"/>
</dbReference>
<dbReference type="InterPro" id="IPR050245">
    <property type="entry name" value="PrsA_foldase"/>
</dbReference>
<keyword evidence="3 7" id="KW-0732">Signal</keyword>
<dbReference type="Pfam" id="PF13624">
    <property type="entry name" value="SurA_N_3"/>
    <property type="match status" value="1"/>
</dbReference>
<evidence type="ECO:0000256" key="3">
    <source>
        <dbReference type="ARBA" id="ARBA00022729"/>
    </source>
</evidence>
<dbReference type="InterPro" id="IPR027304">
    <property type="entry name" value="Trigger_fact/SurA_dom_sf"/>
</dbReference>
<dbReference type="Proteomes" id="UP000030401">
    <property type="component" value="Unassembled WGS sequence"/>
</dbReference>
<dbReference type="SUPFAM" id="SSF109998">
    <property type="entry name" value="Triger factor/SurA peptide-binding domain-like"/>
    <property type="match status" value="1"/>
</dbReference>
<gene>
    <name evidence="8" type="ORF">N784_12305</name>
</gene>
<dbReference type="EC" id="5.2.1.8" evidence="2"/>
<dbReference type="PANTHER" id="PTHR47245:SF1">
    <property type="entry name" value="FOLDASE PROTEIN PRSA"/>
    <property type="match status" value="1"/>
</dbReference>
<dbReference type="Gene3D" id="1.10.4030.10">
    <property type="entry name" value="Porin chaperone SurA, peptide-binding domain"/>
    <property type="match status" value="1"/>
</dbReference>
<evidence type="ECO:0000256" key="4">
    <source>
        <dbReference type="ARBA" id="ARBA00023110"/>
    </source>
</evidence>